<evidence type="ECO:0000256" key="7">
    <source>
        <dbReference type="SAM" id="Phobius"/>
    </source>
</evidence>
<reference evidence="9 10" key="1">
    <citation type="submission" date="2014-04" db="EMBL/GenBank/DDBJ databases">
        <title>Characterization and application of a salt tolerant electro-active bacterium.</title>
        <authorList>
            <person name="Yang L."/>
            <person name="Wei S."/>
            <person name="Tay Q.X.M."/>
        </authorList>
    </citation>
    <scope>NUCLEOTIDE SEQUENCE [LARGE SCALE GENOMIC DNA]</scope>
    <source>
        <strain evidence="9 10">LY1</strain>
    </source>
</reference>
<dbReference type="AlphaFoldDB" id="A0A074KSD2"/>
<feature type="domain" description="Bacterial sugar transferase" evidence="8">
    <location>
        <begin position="256"/>
        <end position="439"/>
    </location>
</feature>
<evidence type="ECO:0000313" key="10">
    <source>
        <dbReference type="Proteomes" id="UP000027821"/>
    </source>
</evidence>
<evidence type="ECO:0000256" key="4">
    <source>
        <dbReference type="ARBA" id="ARBA00022692"/>
    </source>
</evidence>
<feature type="transmembrane region" description="Helical" evidence="7">
    <location>
        <begin position="66"/>
        <end position="87"/>
    </location>
</feature>
<dbReference type="OrthoDB" id="9774190at2"/>
<comment type="subcellular location">
    <subcellularLocation>
        <location evidence="1">Membrane</location>
        <topology evidence="1">Multi-pass membrane protein</topology>
    </subcellularLocation>
</comment>
<comment type="similarity">
    <text evidence="2">Belongs to the bacterial sugar transferase family.</text>
</comment>
<keyword evidence="4 7" id="KW-0812">Transmembrane</keyword>
<feature type="transmembrane region" description="Helical" evidence="7">
    <location>
        <begin position="7"/>
        <end position="26"/>
    </location>
</feature>
<dbReference type="PANTHER" id="PTHR30576:SF0">
    <property type="entry name" value="UNDECAPRENYL-PHOSPHATE N-ACETYLGALACTOSAMINYL 1-PHOSPHATE TRANSFERASE-RELATED"/>
    <property type="match status" value="1"/>
</dbReference>
<dbReference type="EMBL" id="JMIH01000037">
    <property type="protein sequence ID" value="KEO71824.1"/>
    <property type="molecule type" value="Genomic_DNA"/>
</dbReference>
<accession>A0A074KSD2</accession>
<dbReference type="PANTHER" id="PTHR30576">
    <property type="entry name" value="COLANIC BIOSYNTHESIS UDP-GLUCOSE LIPID CARRIER TRANSFERASE"/>
    <property type="match status" value="1"/>
</dbReference>
<keyword evidence="5 7" id="KW-1133">Transmembrane helix</keyword>
<evidence type="ECO:0000259" key="8">
    <source>
        <dbReference type="Pfam" id="PF02397"/>
    </source>
</evidence>
<feature type="transmembrane region" description="Helical" evidence="7">
    <location>
        <begin position="93"/>
        <end position="113"/>
    </location>
</feature>
<evidence type="ECO:0000313" key="9">
    <source>
        <dbReference type="EMBL" id="KEO71824.1"/>
    </source>
</evidence>
<dbReference type="Proteomes" id="UP000027821">
    <property type="component" value="Unassembled WGS sequence"/>
</dbReference>
<feature type="transmembrane region" description="Helical" evidence="7">
    <location>
        <begin position="261"/>
        <end position="283"/>
    </location>
</feature>
<protein>
    <submittedName>
        <fullName evidence="9">Sugar transferase</fullName>
    </submittedName>
</protein>
<dbReference type="GO" id="GO:0016780">
    <property type="term" value="F:phosphotransferase activity, for other substituted phosphate groups"/>
    <property type="evidence" value="ECO:0007669"/>
    <property type="project" value="TreeGrafter"/>
</dbReference>
<name>A0A074KSD2_9BACT</name>
<dbReference type="InterPro" id="IPR017475">
    <property type="entry name" value="EPS_sugar_tfrase"/>
</dbReference>
<dbReference type="RefSeq" id="WP_035079231.1">
    <property type="nucleotide sequence ID" value="NZ_JMIH01000037.1"/>
</dbReference>
<organism evidence="9 10">
    <name type="scientific">Anditalea andensis</name>
    <dbReference type="NCBI Taxonomy" id="1048983"/>
    <lineage>
        <taxon>Bacteria</taxon>
        <taxon>Pseudomonadati</taxon>
        <taxon>Bacteroidota</taxon>
        <taxon>Cytophagia</taxon>
        <taxon>Cytophagales</taxon>
        <taxon>Cytophagaceae</taxon>
        <taxon>Anditalea</taxon>
    </lineage>
</organism>
<gene>
    <name evidence="9" type="ORF">EL17_21120</name>
</gene>
<dbReference type="STRING" id="1048983.EL17_21120"/>
<dbReference type="Gene3D" id="3.40.50.720">
    <property type="entry name" value="NAD(P)-binding Rossmann-like Domain"/>
    <property type="match status" value="1"/>
</dbReference>
<dbReference type="InterPro" id="IPR003362">
    <property type="entry name" value="Bact_transf"/>
</dbReference>
<keyword evidence="3 9" id="KW-0808">Transferase</keyword>
<keyword evidence="10" id="KW-1185">Reference proteome</keyword>
<dbReference type="NCBIfam" id="TIGR03025">
    <property type="entry name" value="EPS_sugtrans"/>
    <property type="match status" value="1"/>
</dbReference>
<sequence length="447" mass="52347">MKKSILIVPFSIVIHLLIINLTLYYFTPETYLIIPGVEWFSIAWLAVAVGLNFYPTGRRENFWDNVSRYLQQVIIYILAYFTILSFFKVEFDPIYQLEVMGLLFVILTVYRWFFFYGREVYRREGGNSASVVVIGKDQNLEKIKRVFDKPEYGFRYKGYFDNLKFHDQHYLGNVNDAYDYILEEGIDQIYCMASQLERSELQDLINFADNNMKKIKIIPDNKEIFTSAMSVELYNTIPVLNLRMLPLDTEVAQITKRAFDIFFSSLVIIGVLSWLTPLLFVLIKLESRGPLFFKQLRHGYNKEPFWCYKFRSMTVNKDADSKMTTKGDKRITRIGKILRKTSIDELPQFFNVFLGDMSVVGPRPHMEAQTTLYEQSVDKYLVRHFGLPGITGLAQIRGYRGEIEKPADIINRTRMDIFYLENWSVLLDLKIIFSTIKNAVLGEDKAY</sequence>
<proteinExistence type="inferred from homology"/>
<evidence type="ECO:0000256" key="2">
    <source>
        <dbReference type="ARBA" id="ARBA00006464"/>
    </source>
</evidence>
<keyword evidence="6 7" id="KW-0472">Membrane</keyword>
<evidence type="ECO:0000256" key="3">
    <source>
        <dbReference type="ARBA" id="ARBA00022679"/>
    </source>
</evidence>
<feature type="transmembrane region" description="Helical" evidence="7">
    <location>
        <begin position="32"/>
        <end position="54"/>
    </location>
</feature>
<comment type="caution">
    <text evidence="9">The sequence shown here is derived from an EMBL/GenBank/DDBJ whole genome shotgun (WGS) entry which is preliminary data.</text>
</comment>
<dbReference type="Pfam" id="PF02397">
    <property type="entry name" value="Bac_transf"/>
    <property type="match status" value="1"/>
</dbReference>
<evidence type="ECO:0000256" key="5">
    <source>
        <dbReference type="ARBA" id="ARBA00022989"/>
    </source>
</evidence>
<evidence type="ECO:0000256" key="6">
    <source>
        <dbReference type="ARBA" id="ARBA00023136"/>
    </source>
</evidence>
<dbReference type="eggNOG" id="COG2148">
    <property type="taxonomic scope" value="Bacteria"/>
</dbReference>
<evidence type="ECO:0000256" key="1">
    <source>
        <dbReference type="ARBA" id="ARBA00004141"/>
    </source>
</evidence>
<dbReference type="Pfam" id="PF13727">
    <property type="entry name" value="CoA_binding_3"/>
    <property type="match status" value="1"/>
</dbReference>
<dbReference type="GO" id="GO:0016020">
    <property type="term" value="C:membrane"/>
    <property type="evidence" value="ECO:0007669"/>
    <property type="project" value="UniProtKB-SubCell"/>
</dbReference>